<dbReference type="Pfam" id="PF19581">
    <property type="entry name" value="Glyoxalase_7"/>
    <property type="match status" value="1"/>
</dbReference>
<reference evidence="8 9" key="1">
    <citation type="submission" date="2016-10" db="EMBL/GenBank/DDBJ databases">
        <title>Genome Sequence of Pseudomonas putida GM4FR.</title>
        <authorList>
            <person name="Poehlein A."/>
            <person name="Wemheuer F."/>
            <person name="Hollensteiner J."/>
            <person name="Wemheuer B."/>
        </authorList>
    </citation>
    <scope>NUCLEOTIDE SEQUENCE [LARGE SCALE GENOMIC DNA]</scope>
    <source>
        <strain evidence="8 9">GM4FR</strain>
    </source>
</reference>
<evidence type="ECO:0000256" key="4">
    <source>
        <dbReference type="ARBA" id="ARBA00022801"/>
    </source>
</evidence>
<name>A0A1Q9QYQ9_PSEPU</name>
<dbReference type="InterPro" id="IPR000086">
    <property type="entry name" value="NUDIX_hydrolase_dom"/>
</dbReference>
<protein>
    <recommendedName>
        <fullName evidence="3">Bleomycin resistance protein</fullName>
    </recommendedName>
</protein>
<dbReference type="SUPFAM" id="SSF55811">
    <property type="entry name" value="Nudix"/>
    <property type="match status" value="1"/>
</dbReference>
<dbReference type="CDD" id="cd04663">
    <property type="entry name" value="NUDIX_Hydrolase"/>
    <property type="match status" value="1"/>
</dbReference>
<dbReference type="InterPro" id="IPR029068">
    <property type="entry name" value="Glyas_Bleomycin-R_OHBP_Dase"/>
</dbReference>
<dbReference type="AlphaFoldDB" id="A0A1Q9QYQ9"/>
<dbReference type="Proteomes" id="UP000186736">
    <property type="component" value="Unassembled WGS sequence"/>
</dbReference>
<feature type="domain" description="Nudix hydrolase" evidence="6">
    <location>
        <begin position="2"/>
        <end position="131"/>
    </location>
</feature>
<proteinExistence type="inferred from homology"/>
<evidence type="ECO:0000256" key="2">
    <source>
        <dbReference type="ARBA" id="ARBA00011051"/>
    </source>
</evidence>
<dbReference type="InterPro" id="IPR020084">
    <property type="entry name" value="NUDIX_hydrolase_CS"/>
</dbReference>
<evidence type="ECO:0000313" key="9">
    <source>
        <dbReference type="Proteomes" id="UP000186736"/>
    </source>
</evidence>
<dbReference type="GO" id="GO:0046677">
    <property type="term" value="P:response to antibiotic"/>
    <property type="evidence" value="ECO:0007669"/>
    <property type="project" value="UniProtKB-KW"/>
</dbReference>
<dbReference type="Gene3D" id="3.90.79.10">
    <property type="entry name" value="Nucleoside Triphosphate Pyrophosphohydrolase"/>
    <property type="match status" value="1"/>
</dbReference>
<dbReference type="OrthoDB" id="9803104at2"/>
<evidence type="ECO:0000259" key="7">
    <source>
        <dbReference type="PROSITE" id="PS51819"/>
    </source>
</evidence>
<evidence type="ECO:0000256" key="3">
    <source>
        <dbReference type="ARBA" id="ARBA00021572"/>
    </source>
</evidence>
<comment type="caution">
    <text evidence="8">The sequence shown here is derived from an EMBL/GenBank/DDBJ whole genome shotgun (WGS) entry which is preliminary data.</text>
</comment>
<keyword evidence="5" id="KW-0046">Antibiotic resistance</keyword>
<feature type="domain" description="VOC" evidence="7">
    <location>
        <begin position="141"/>
        <end position="257"/>
    </location>
</feature>
<comment type="similarity">
    <text evidence="2">Belongs to the bleomycin resistance protein family.</text>
</comment>
<dbReference type="GO" id="GO:0016787">
    <property type="term" value="F:hydrolase activity"/>
    <property type="evidence" value="ECO:0007669"/>
    <property type="project" value="UniProtKB-KW"/>
</dbReference>
<dbReference type="InterPro" id="IPR037523">
    <property type="entry name" value="VOC_core"/>
</dbReference>
<evidence type="ECO:0000313" key="8">
    <source>
        <dbReference type="EMBL" id="OLS60247.1"/>
    </source>
</evidence>
<dbReference type="InterPro" id="IPR000335">
    <property type="entry name" value="Bleomycin-R"/>
</dbReference>
<dbReference type="SUPFAM" id="SSF54593">
    <property type="entry name" value="Glyoxalase/Bleomycin resistance protein/Dihydroxybiphenyl dioxygenase"/>
    <property type="match status" value="1"/>
</dbReference>
<dbReference type="EMBL" id="MKZO01000047">
    <property type="protein sequence ID" value="OLS60247.1"/>
    <property type="molecule type" value="Genomic_DNA"/>
</dbReference>
<organism evidence="8 9">
    <name type="scientific">Pseudomonas putida</name>
    <name type="common">Arthrobacter siderocapsulatus</name>
    <dbReference type="NCBI Taxonomy" id="303"/>
    <lineage>
        <taxon>Bacteria</taxon>
        <taxon>Pseudomonadati</taxon>
        <taxon>Pseudomonadota</taxon>
        <taxon>Gammaproteobacteria</taxon>
        <taxon>Pseudomonadales</taxon>
        <taxon>Pseudomonadaceae</taxon>
        <taxon>Pseudomonas</taxon>
    </lineage>
</organism>
<comment type="cofactor">
    <cofactor evidence="1">
        <name>Mg(2+)</name>
        <dbReference type="ChEBI" id="CHEBI:18420"/>
    </cofactor>
</comment>
<sequence>MHPTKACAVVLSADPTPRILLFRHPVAGVQLVKGGIEPGETPGAAALRELAEESGITAATLEADLGLWASGHREQVWSFHLCRVSGPLAEQWSHQTLDDHGHCFDFFWAPLDQLPLADCDPLFQRALEFVGKALKARPAIRLERAIPILRMFDETKAREFYLDFLGFEVEFEHRFEADLPLYLGIRRNGLQLHLSEHHGDASPGTTLFVPVQGIESLRDELRNKRYGYARPDIVEQGWGKVLEVHDPFGNRIRFCEG</sequence>
<dbReference type="CDD" id="cd08349">
    <property type="entry name" value="BLMA_like"/>
    <property type="match status" value="1"/>
</dbReference>
<evidence type="ECO:0000256" key="1">
    <source>
        <dbReference type="ARBA" id="ARBA00001946"/>
    </source>
</evidence>
<dbReference type="InterPro" id="IPR015797">
    <property type="entry name" value="NUDIX_hydrolase-like_dom_sf"/>
</dbReference>
<dbReference type="PROSITE" id="PS51819">
    <property type="entry name" value="VOC"/>
    <property type="match status" value="1"/>
</dbReference>
<evidence type="ECO:0000256" key="5">
    <source>
        <dbReference type="ARBA" id="ARBA00023251"/>
    </source>
</evidence>
<keyword evidence="4" id="KW-0378">Hydrolase</keyword>
<dbReference type="PROSITE" id="PS00893">
    <property type="entry name" value="NUDIX_BOX"/>
    <property type="match status" value="1"/>
</dbReference>
<dbReference type="Gene3D" id="3.10.180.10">
    <property type="entry name" value="2,3-Dihydroxybiphenyl 1,2-Dioxygenase, domain 1"/>
    <property type="match status" value="1"/>
</dbReference>
<dbReference type="Pfam" id="PF00293">
    <property type="entry name" value="NUDIX"/>
    <property type="match status" value="1"/>
</dbReference>
<gene>
    <name evidence="8" type="ORF">PSEMO_46580</name>
</gene>
<evidence type="ECO:0000259" key="6">
    <source>
        <dbReference type="PROSITE" id="PS51462"/>
    </source>
</evidence>
<accession>A0A1Q9QYQ9</accession>
<dbReference type="PROSITE" id="PS51462">
    <property type="entry name" value="NUDIX"/>
    <property type="match status" value="1"/>
</dbReference>